<feature type="compositionally biased region" description="Low complexity" evidence="1">
    <location>
        <begin position="86"/>
        <end position="97"/>
    </location>
</feature>
<proteinExistence type="predicted"/>
<feature type="region of interest" description="Disordered" evidence="1">
    <location>
        <begin position="346"/>
        <end position="380"/>
    </location>
</feature>
<evidence type="ECO:0000313" key="3">
    <source>
        <dbReference type="EMBL" id="EGE07031.1"/>
    </source>
</evidence>
<keyword evidence="4" id="KW-1185">Reference proteome</keyword>
<dbReference type="Pfam" id="PF13391">
    <property type="entry name" value="HNH_2"/>
    <property type="match status" value="1"/>
</dbReference>
<feature type="compositionally biased region" description="Polar residues" evidence="1">
    <location>
        <begin position="99"/>
        <end position="113"/>
    </location>
</feature>
<evidence type="ECO:0000256" key="1">
    <source>
        <dbReference type="SAM" id="MobiDB-lite"/>
    </source>
</evidence>
<gene>
    <name evidence="3" type="ORF">TEQG_05864</name>
</gene>
<organism evidence="3 4">
    <name type="scientific">Trichophyton equinum (strain ATCC MYA-4606 / CBS 127.97)</name>
    <name type="common">Horse ringworm fungus</name>
    <dbReference type="NCBI Taxonomy" id="559882"/>
    <lineage>
        <taxon>Eukaryota</taxon>
        <taxon>Fungi</taxon>
        <taxon>Dikarya</taxon>
        <taxon>Ascomycota</taxon>
        <taxon>Pezizomycotina</taxon>
        <taxon>Eurotiomycetes</taxon>
        <taxon>Eurotiomycetidae</taxon>
        <taxon>Onygenales</taxon>
        <taxon>Arthrodermataceae</taxon>
        <taxon>Trichophyton</taxon>
    </lineage>
</organism>
<dbReference type="HOGENOM" id="CLU_039755_3_0_1"/>
<sequence length="408" mass="46047">MSRPGPNTEFESDRKAELLRRLKNLLDIPVPSPAWAGLWLADLSVLETTVDKASSDASYLQTLRSSMLLDDGLLVRQWCQRYRKGSATSSRTSSPSRGLTHTASSSLQRSTVIGQAVQRQEDVGEGPSDLPAAPEPHTLPRPTKRQRTRSFSARDNCSVRDGDRCIITKHAYPDVAHIYPYSMGGVAHESPNSTFWTLLRSYWSNERVENWRVAVFPRGTETLCNLLCLSPNMHRWHSKGLLGLQPVEISEDKSRLTLRFYWLPQHQFSRNVDLSARPDVPCDLNGLEMDFKAWNAITERKIRSGDEIILTTSDPQNLPLPNWDLLELQWKLQRLASLSGAVDINPQEYSDDDSDGVEWEEDFSFEAEQDDPFTYSRVRSPDGDVEPFSLVSEKQMPDVISAEAAVAT</sequence>
<feature type="region of interest" description="Disordered" evidence="1">
    <location>
        <begin position="85"/>
        <end position="157"/>
    </location>
</feature>
<dbReference type="eggNOG" id="ENOG502S620">
    <property type="taxonomic scope" value="Eukaryota"/>
</dbReference>
<name>F2PYM4_TRIEC</name>
<protein>
    <recommendedName>
        <fullName evidence="2">HNH nuclease domain-containing protein</fullName>
    </recommendedName>
</protein>
<accession>F2PYM4</accession>
<feature type="domain" description="HNH nuclease" evidence="2">
    <location>
        <begin position="165"/>
        <end position="244"/>
    </location>
</feature>
<feature type="compositionally biased region" description="Acidic residues" evidence="1">
    <location>
        <begin position="349"/>
        <end position="371"/>
    </location>
</feature>
<dbReference type="OrthoDB" id="5416097at2759"/>
<dbReference type="EMBL" id="DS995754">
    <property type="protein sequence ID" value="EGE07031.1"/>
    <property type="molecule type" value="Genomic_DNA"/>
</dbReference>
<evidence type="ECO:0000259" key="2">
    <source>
        <dbReference type="Pfam" id="PF13391"/>
    </source>
</evidence>
<dbReference type="VEuPathDB" id="FungiDB:TEQG_05864"/>
<dbReference type="AlphaFoldDB" id="F2PYM4"/>
<reference evidence="4" key="1">
    <citation type="journal article" date="2012" name="MBio">
        <title>Comparative genome analysis of Trichophyton rubrum and related dermatophytes reveals candidate genes involved in infection.</title>
        <authorList>
            <person name="Martinez D.A."/>
            <person name="Oliver B.G."/>
            <person name="Graeser Y."/>
            <person name="Goldberg J.M."/>
            <person name="Li W."/>
            <person name="Martinez-Rossi N.M."/>
            <person name="Monod M."/>
            <person name="Shelest E."/>
            <person name="Barton R.C."/>
            <person name="Birch E."/>
            <person name="Brakhage A.A."/>
            <person name="Chen Z."/>
            <person name="Gurr S.J."/>
            <person name="Heiman D."/>
            <person name="Heitman J."/>
            <person name="Kosti I."/>
            <person name="Rossi A."/>
            <person name="Saif S."/>
            <person name="Samalova M."/>
            <person name="Saunders C.W."/>
            <person name="Shea T."/>
            <person name="Summerbell R.C."/>
            <person name="Xu J."/>
            <person name="Young S."/>
            <person name="Zeng Q."/>
            <person name="Birren B.W."/>
            <person name="Cuomo C.A."/>
            <person name="White T.C."/>
        </authorList>
    </citation>
    <scope>NUCLEOTIDE SEQUENCE [LARGE SCALE GENOMIC DNA]</scope>
    <source>
        <strain evidence="4">ATCC MYA-4606 / CBS 127.97</strain>
    </source>
</reference>
<dbReference type="Proteomes" id="UP000009169">
    <property type="component" value="Unassembled WGS sequence"/>
</dbReference>
<evidence type="ECO:0000313" key="4">
    <source>
        <dbReference type="Proteomes" id="UP000009169"/>
    </source>
</evidence>
<dbReference type="InterPro" id="IPR003615">
    <property type="entry name" value="HNH_nuc"/>
</dbReference>